<keyword evidence="4 7" id="KW-0812">Transmembrane</keyword>
<evidence type="ECO:0000256" key="1">
    <source>
        <dbReference type="ARBA" id="ARBA00004651"/>
    </source>
</evidence>
<proteinExistence type="inferred from homology"/>
<dbReference type="PANTHER" id="PTHR43663">
    <property type="entry name" value="CHROMATE TRANSPORT PROTEIN-RELATED"/>
    <property type="match status" value="1"/>
</dbReference>
<feature type="transmembrane region" description="Helical" evidence="7">
    <location>
        <begin position="317"/>
        <end position="337"/>
    </location>
</feature>
<reference evidence="8 9" key="1">
    <citation type="journal article" date="2016" name="Nat. Commun.">
        <title>Thousands of microbial genomes shed light on interconnected biogeochemical processes in an aquifer system.</title>
        <authorList>
            <person name="Anantharaman K."/>
            <person name="Brown C.T."/>
            <person name="Hug L.A."/>
            <person name="Sharon I."/>
            <person name="Castelle C.J."/>
            <person name="Probst A.J."/>
            <person name="Thomas B.C."/>
            <person name="Singh A."/>
            <person name="Wilkins M.J."/>
            <person name="Karaoz U."/>
            <person name="Brodie E.L."/>
            <person name="Williams K.H."/>
            <person name="Hubbard S.S."/>
            <person name="Banfield J.F."/>
        </authorList>
    </citation>
    <scope>NUCLEOTIDE SEQUENCE [LARGE SCALE GENOMIC DNA]</scope>
</reference>
<evidence type="ECO:0000313" key="9">
    <source>
        <dbReference type="Proteomes" id="UP000179076"/>
    </source>
</evidence>
<dbReference type="EMBL" id="MFSP01000167">
    <property type="protein sequence ID" value="OGI62875.1"/>
    <property type="molecule type" value="Genomic_DNA"/>
</dbReference>
<feature type="transmembrane region" description="Helical" evidence="7">
    <location>
        <begin position="73"/>
        <end position="93"/>
    </location>
</feature>
<dbReference type="InterPro" id="IPR052518">
    <property type="entry name" value="CHR_Transporter"/>
</dbReference>
<comment type="caution">
    <text evidence="8">The sequence shown here is derived from an EMBL/GenBank/DDBJ whole genome shotgun (WGS) entry which is preliminary data.</text>
</comment>
<accession>A0A1F6UZP1</accession>
<sequence length="417" mass="43664">MSKRPRKVHARPLPVAEASADASAAVTLPTLFWIFFRIACTSFGGFMAIISVVQNVIVERRKLLPHAEMLDGVSLATLLPGPTAVNVVAYVGYRLRGGCGALVSVCGAVIPPFTLIMVLSVAYFQWGDIPAVGSVFKGFVPAVTAIILAAAWNMGRKSVTGVREGILTAIAAAILLGVGGFFSTLGIIVGAGVIGWWWFRDQAVAAPKVTPKSAPKTKTTTAAKPSLHQFVFDISPLAIALGTTDPVLLLKLLGVFSGMSLMLFGGGYVFIPLIGEVVVKGHGWLTQREFIDGVALGQIMPGPILVSAAFIGYKVAGVAGAAMATLGMFGPPALLMVASTRLLERLKGSKATQAVLRGVRPAVIGMILAAVVIVGKNAAPVWWSAAIFIVALVALLRFRVEAVWIIPPAGVIGFLVY</sequence>
<keyword evidence="3" id="KW-1003">Cell membrane</keyword>
<organism evidence="8 9">
    <name type="scientific">Candidatus Muproteobacteria bacterium RBG_16_60_9</name>
    <dbReference type="NCBI Taxonomy" id="1817755"/>
    <lineage>
        <taxon>Bacteria</taxon>
        <taxon>Pseudomonadati</taxon>
        <taxon>Pseudomonadota</taxon>
        <taxon>Candidatus Muproteobacteria</taxon>
    </lineage>
</organism>
<dbReference type="InterPro" id="IPR003370">
    <property type="entry name" value="Chromate_transpt"/>
</dbReference>
<evidence type="ECO:0000256" key="4">
    <source>
        <dbReference type="ARBA" id="ARBA00022692"/>
    </source>
</evidence>
<protein>
    <recommendedName>
        <fullName evidence="10">Chromate transporter</fullName>
    </recommendedName>
</protein>
<feature type="transmembrane region" description="Helical" evidence="7">
    <location>
        <begin position="252"/>
        <end position="278"/>
    </location>
</feature>
<gene>
    <name evidence="8" type="ORF">A2W18_12720</name>
</gene>
<dbReference type="GO" id="GO:0015109">
    <property type="term" value="F:chromate transmembrane transporter activity"/>
    <property type="evidence" value="ECO:0007669"/>
    <property type="project" value="InterPro"/>
</dbReference>
<feature type="transmembrane region" description="Helical" evidence="7">
    <location>
        <begin position="100"/>
        <end position="123"/>
    </location>
</feature>
<comment type="similarity">
    <text evidence="2">Belongs to the chromate ion transporter (CHR) (TC 2.A.51) family.</text>
</comment>
<comment type="subcellular location">
    <subcellularLocation>
        <location evidence="1">Cell membrane</location>
        <topology evidence="1">Multi-pass membrane protein</topology>
    </subcellularLocation>
</comment>
<dbReference type="AlphaFoldDB" id="A0A1F6UZP1"/>
<dbReference type="PANTHER" id="PTHR43663:SF1">
    <property type="entry name" value="CHROMATE TRANSPORTER"/>
    <property type="match status" value="1"/>
</dbReference>
<feature type="transmembrane region" description="Helical" evidence="7">
    <location>
        <begin position="290"/>
        <end position="311"/>
    </location>
</feature>
<dbReference type="NCBIfam" id="TIGR00937">
    <property type="entry name" value="2A51"/>
    <property type="match status" value="1"/>
</dbReference>
<feature type="transmembrane region" description="Helical" evidence="7">
    <location>
        <begin position="358"/>
        <end position="375"/>
    </location>
</feature>
<name>A0A1F6UZP1_9PROT</name>
<dbReference type="Proteomes" id="UP000179076">
    <property type="component" value="Unassembled WGS sequence"/>
</dbReference>
<evidence type="ECO:0008006" key="10">
    <source>
        <dbReference type="Google" id="ProtNLM"/>
    </source>
</evidence>
<evidence type="ECO:0000256" key="5">
    <source>
        <dbReference type="ARBA" id="ARBA00022989"/>
    </source>
</evidence>
<evidence type="ECO:0000256" key="3">
    <source>
        <dbReference type="ARBA" id="ARBA00022475"/>
    </source>
</evidence>
<keyword evidence="5 7" id="KW-1133">Transmembrane helix</keyword>
<dbReference type="InterPro" id="IPR014047">
    <property type="entry name" value="Chr_Tranpt_l_chain"/>
</dbReference>
<feature type="transmembrane region" description="Helical" evidence="7">
    <location>
        <begin position="31"/>
        <end position="53"/>
    </location>
</feature>
<evidence type="ECO:0000256" key="6">
    <source>
        <dbReference type="ARBA" id="ARBA00023136"/>
    </source>
</evidence>
<keyword evidence="6 7" id="KW-0472">Membrane</keyword>
<feature type="transmembrane region" description="Helical" evidence="7">
    <location>
        <begin position="166"/>
        <end position="199"/>
    </location>
</feature>
<evidence type="ECO:0000256" key="2">
    <source>
        <dbReference type="ARBA" id="ARBA00005262"/>
    </source>
</evidence>
<dbReference type="PIRSF" id="PIRSF004810">
    <property type="entry name" value="ChrA"/>
    <property type="match status" value="1"/>
</dbReference>
<dbReference type="Pfam" id="PF02417">
    <property type="entry name" value="Chromate_transp"/>
    <property type="match status" value="2"/>
</dbReference>
<dbReference type="GO" id="GO:0005886">
    <property type="term" value="C:plasma membrane"/>
    <property type="evidence" value="ECO:0007669"/>
    <property type="project" value="UniProtKB-SubCell"/>
</dbReference>
<feature type="transmembrane region" description="Helical" evidence="7">
    <location>
        <begin position="135"/>
        <end position="154"/>
    </location>
</feature>
<evidence type="ECO:0000256" key="7">
    <source>
        <dbReference type="SAM" id="Phobius"/>
    </source>
</evidence>
<evidence type="ECO:0000313" key="8">
    <source>
        <dbReference type="EMBL" id="OGI62875.1"/>
    </source>
</evidence>
<feature type="transmembrane region" description="Helical" evidence="7">
    <location>
        <begin position="381"/>
        <end position="398"/>
    </location>
</feature>